<dbReference type="InterPro" id="IPR036388">
    <property type="entry name" value="WH-like_DNA-bd_sf"/>
</dbReference>
<evidence type="ECO:0000313" key="9">
    <source>
        <dbReference type="Proteomes" id="UP000548476"/>
    </source>
</evidence>
<keyword evidence="9" id="KW-1185">Reference proteome</keyword>
<dbReference type="InterPro" id="IPR051446">
    <property type="entry name" value="HTH_trans_reg/aminotransferase"/>
</dbReference>
<dbReference type="Pfam" id="PF00155">
    <property type="entry name" value="Aminotran_1_2"/>
    <property type="match status" value="1"/>
</dbReference>
<gene>
    <name evidence="8" type="ORF">HNR73_001488</name>
</gene>
<accession>A0A841FIH6</accession>
<keyword evidence="4 8" id="KW-0238">DNA-binding</keyword>
<dbReference type="GO" id="GO:0030170">
    <property type="term" value="F:pyridoxal phosphate binding"/>
    <property type="evidence" value="ECO:0007669"/>
    <property type="project" value="InterPro"/>
</dbReference>
<dbReference type="CDD" id="cd00609">
    <property type="entry name" value="AAT_like"/>
    <property type="match status" value="1"/>
</dbReference>
<evidence type="ECO:0000313" key="8">
    <source>
        <dbReference type="EMBL" id="MBB6033638.1"/>
    </source>
</evidence>
<dbReference type="PANTHER" id="PTHR46577">
    <property type="entry name" value="HTH-TYPE TRANSCRIPTIONAL REGULATORY PROTEIN GABR"/>
    <property type="match status" value="1"/>
</dbReference>
<organism evidence="8 9">
    <name type="scientific">Phytomonospora endophytica</name>
    <dbReference type="NCBI Taxonomy" id="714109"/>
    <lineage>
        <taxon>Bacteria</taxon>
        <taxon>Bacillati</taxon>
        <taxon>Actinomycetota</taxon>
        <taxon>Actinomycetes</taxon>
        <taxon>Micromonosporales</taxon>
        <taxon>Micromonosporaceae</taxon>
        <taxon>Phytomonospora</taxon>
    </lineage>
</organism>
<evidence type="ECO:0000259" key="7">
    <source>
        <dbReference type="PROSITE" id="PS50949"/>
    </source>
</evidence>
<comment type="similarity">
    <text evidence="1">In the C-terminal section; belongs to the class-I pyridoxal-phosphate-dependent aminotransferase family.</text>
</comment>
<dbReference type="SMART" id="SM00345">
    <property type="entry name" value="HTH_GNTR"/>
    <property type="match status" value="1"/>
</dbReference>
<dbReference type="AlphaFoldDB" id="A0A841FIH6"/>
<keyword evidence="3" id="KW-0805">Transcription regulation</keyword>
<feature type="domain" description="HTH gntR-type" evidence="7">
    <location>
        <begin position="9"/>
        <end position="77"/>
    </location>
</feature>
<dbReference type="Gene3D" id="3.40.640.10">
    <property type="entry name" value="Type I PLP-dependent aspartate aminotransferase-like (Major domain)"/>
    <property type="match status" value="1"/>
</dbReference>
<feature type="compositionally biased region" description="Basic residues" evidence="6">
    <location>
        <begin position="70"/>
        <end position="85"/>
    </location>
</feature>
<keyword evidence="2" id="KW-0663">Pyridoxal phosphate</keyword>
<dbReference type="SUPFAM" id="SSF46785">
    <property type="entry name" value="Winged helix' DNA-binding domain"/>
    <property type="match status" value="1"/>
</dbReference>
<dbReference type="SUPFAM" id="SSF53383">
    <property type="entry name" value="PLP-dependent transferases"/>
    <property type="match status" value="1"/>
</dbReference>
<evidence type="ECO:0000256" key="1">
    <source>
        <dbReference type="ARBA" id="ARBA00005384"/>
    </source>
</evidence>
<dbReference type="InterPro" id="IPR015424">
    <property type="entry name" value="PyrdxlP-dep_Trfase"/>
</dbReference>
<dbReference type="Proteomes" id="UP000548476">
    <property type="component" value="Unassembled WGS sequence"/>
</dbReference>
<name>A0A841FIH6_9ACTN</name>
<dbReference type="InterPro" id="IPR036390">
    <property type="entry name" value="WH_DNA-bd_sf"/>
</dbReference>
<evidence type="ECO:0000256" key="5">
    <source>
        <dbReference type="ARBA" id="ARBA00023163"/>
    </source>
</evidence>
<proteinExistence type="inferred from homology"/>
<keyword evidence="5" id="KW-0804">Transcription</keyword>
<evidence type="ECO:0000256" key="2">
    <source>
        <dbReference type="ARBA" id="ARBA00022898"/>
    </source>
</evidence>
<dbReference type="Gene3D" id="1.10.10.10">
    <property type="entry name" value="Winged helix-like DNA-binding domain superfamily/Winged helix DNA-binding domain"/>
    <property type="match status" value="1"/>
</dbReference>
<reference evidence="8 9" key="1">
    <citation type="submission" date="2020-08" db="EMBL/GenBank/DDBJ databases">
        <title>Genomic Encyclopedia of Type Strains, Phase IV (KMG-IV): sequencing the most valuable type-strain genomes for metagenomic binning, comparative biology and taxonomic classification.</title>
        <authorList>
            <person name="Goeker M."/>
        </authorList>
    </citation>
    <scope>NUCLEOTIDE SEQUENCE [LARGE SCALE GENOMIC DNA]</scope>
    <source>
        <strain evidence="8 9">YIM 65646</strain>
    </source>
</reference>
<dbReference type="InterPro" id="IPR000524">
    <property type="entry name" value="Tscrpt_reg_HTH_GntR"/>
</dbReference>
<evidence type="ECO:0000256" key="4">
    <source>
        <dbReference type="ARBA" id="ARBA00023125"/>
    </source>
</evidence>
<dbReference type="GO" id="GO:0003700">
    <property type="term" value="F:DNA-binding transcription factor activity"/>
    <property type="evidence" value="ECO:0007669"/>
    <property type="project" value="InterPro"/>
</dbReference>
<protein>
    <submittedName>
        <fullName evidence="8">DNA-binding transcriptional MocR family regulator</fullName>
    </submittedName>
</protein>
<dbReference type="PANTHER" id="PTHR46577:SF1">
    <property type="entry name" value="HTH-TYPE TRANSCRIPTIONAL REGULATORY PROTEIN GABR"/>
    <property type="match status" value="1"/>
</dbReference>
<feature type="region of interest" description="Disordered" evidence="6">
    <location>
        <begin position="68"/>
        <end position="87"/>
    </location>
</feature>
<dbReference type="CDD" id="cd07377">
    <property type="entry name" value="WHTH_GntR"/>
    <property type="match status" value="1"/>
</dbReference>
<dbReference type="GO" id="GO:0003677">
    <property type="term" value="F:DNA binding"/>
    <property type="evidence" value="ECO:0007669"/>
    <property type="project" value="UniProtKB-KW"/>
</dbReference>
<dbReference type="InterPro" id="IPR015421">
    <property type="entry name" value="PyrdxlP-dep_Trfase_major"/>
</dbReference>
<comment type="caution">
    <text evidence="8">The sequence shown here is derived from an EMBL/GenBank/DDBJ whole genome shotgun (WGS) entry which is preliminary data.</text>
</comment>
<dbReference type="EMBL" id="JACHGT010000003">
    <property type="protein sequence ID" value="MBB6033638.1"/>
    <property type="molecule type" value="Genomic_DNA"/>
</dbReference>
<evidence type="ECO:0000256" key="6">
    <source>
        <dbReference type="SAM" id="MobiDB-lite"/>
    </source>
</evidence>
<dbReference type="InterPro" id="IPR004839">
    <property type="entry name" value="Aminotransferase_I/II_large"/>
</dbReference>
<dbReference type="Pfam" id="PF00392">
    <property type="entry name" value="GntR"/>
    <property type="match status" value="1"/>
</dbReference>
<dbReference type="PROSITE" id="PS50949">
    <property type="entry name" value="HTH_GNTR"/>
    <property type="match status" value="1"/>
</dbReference>
<sequence length="439" mass="45986">MAEQYQPTGSTAAGITADIEAAVRDGKLPPGAPLPPVRRLAADLGLAVATVAAAYRALRQRGVIETAGRHGSHVRHRPPLTHRGPRALPPGVIDLSSGEPDPALLPDLTTALRAVPARPSGYRDAGPCPQLADLARERLAADELPPGAVTFTSGALDAIERGLSVHLSVGDSVAVEDPCWGNLRDLIAALGMHAVPMPVDAEGPTVDGLRAALRQGARAVVVTSRAQNPTGAVVSRERAALLRELLSAHPATFVIEDDHWAELATDPLHPVVGGTGHWLFVRSVSKPYGPDLRLAVATGDEATIARVEGRMRLGAGWVSTLLQHVVLGLWEDPATEHAVARARETYRARREALLAALTARGVRATGHTGLNVWIPVADETAAVTALRDRGYAVSPGAVNRLRSAPGIRVTVGSLVGEEDLELIADTVAGLANPSTSAFR</sequence>
<evidence type="ECO:0000256" key="3">
    <source>
        <dbReference type="ARBA" id="ARBA00023015"/>
    </source>
</evidence>
<dbReference type="RefSeq" id="WP_184786527.1">
    <property type="nucleotide sequence ID" value="NZ_BONT01000014.1"/>
</dbReference>